<evidence type="ECO:0000256" key="4">
    <source>
        <dbReference type="ARBA" id="ARBA00023002"/>
    </source>
</evidence>
<name>A0A1J1IKW3_9DIPT</name>
<dbReference type="PANTHER" id="PTHR43104:SF2">
    <property type="entry name" value="L-2-HYDROXYGLUTARATE DEHYDROGENASE, MITOCHONDRIAL"/>
    <property type="match status" value="1"/>
</dbReference>
<evidence type="ECO:0000313" key="10">
    <source>
        <dbReference type="EMBL" id="CRL00410.1"/>
    </source>
</evidence>
<dbReference type="Pfam" id="PF01266">
    <property type="entry name" value="DAO"/>
    <property type="match status" value="1"/>
</dbReference>
<evidence type="ECO:0000256" key="5">
    <source>
        <dbReference type="ARBA" id="ARBA00036066"/>
    </source>
</evidence>
<dbReference type="InterPro" id="IPR006076">
    <property type="entry name" value="FAD-dep_OxRdtase"/>
</dbReference>
<evidence type="ECO:0000256" key="3">
    <source>
        <dbReference type="ARBA" id="ARBA00022827"/>
    </source>
</evidence>
<dbReference type="InterPro" id="IPR036188">
    <property type="entry name" value="FAD/NAD-bd_sf"/>
</dbReference>
<dbReference type="Gene3D" id="3.30.9.10">
    <property type="entry name" value="D-Amino Acid Oxidase, subunit A, domain 2"/>
    <property type="match status" value="2"/>
</dbReference>
<reference evidence="10 11" key="1">
    <citation type="submission" date="2015-04" db="EMBL/GenBank/DDBJ databases">
        <authorList>
            <person name="Syromyatnikov M.Y."/>
            <person name="Popov V.N."/>
        </authorList>
    </citation>
    <scope>NUCLEOTIDE SEQUENCE [LARGE SCALE GENOMIC DNA]</scope>
</reference>
<sequence>MKKYENIENDDLYERGLKNKVPDLRLIDEDEIKHIEPHCRGMQAIHSPHTGIVDWELVTEYYAKDFENAGGQIFTNFEVKNFKPCDDPDFPVMIVDGKNQKISAKYILTCAGLQADKIAGLTGNKNPPKIVPFRGEYLLLNPKKAHLIKGNIYPVPDPRFPFLGVHFTPRMNGEVWLGPNAVLAFKREGYTWFDINLFELFDALKYPGLIRMATRYIGAGIKEISQSLFPALQVKELQKYVPEITTADVSRGPAGVRAQALKSDGSLVDDFIFEYGEGSIGNRILHCCNAPSPGATSSLAIAKMISDKVESSFRFIKRN</sequence>
<evidence type="ECO:0000259" key="9">
    <source>
        <dbReference type="Pfam" id="PF01266"/>
    </source>
</evidence>
<feature type="domain" description="FAD dependent oxidoreductase" evidence="9">
    <location>
        <begin position="11"/>
        <end position="307"/>
    </location>
</feature>
<evidence type="ECO:0000256" key="6">
    <source>
        <dbReference type="ARBA" id="ARBA00037941"/>
    </source>
</evidence>
<comment type="catalytic activity">
    <reaction evidence="5">
        <text>(S)-2-hydroxyglutarate + A = 2-oxoglutarate + AH2</text>
        <dbReference type="Rhea" id="RHEA:21252"/>
        <dbReference type="ChEBI" id="CHEBI:13193"/>
        <dbReference type="ChEBI" id="CHEBI:16782"/>
        <dbReference type="ChEBI" id="CHEBI:16810"/>
        <dbReference type="ChEBI" id="CHEBI:17499"/>
        <dbReference type="EC" id="1.1.99.2"/>
    </reaction>
</comment>
<evidence type="ECO:0000256" key="1">
    <source>
        <dbReference type="ARBA" id="ARBA00001974"/>
    </source>
</evidence>
<keyword evidence="3" id="KW-0274">FAD</keyword>
<dbReference type="EC" id="1.1.99.2" evidence="7"/>
<evidence type="ECO:0000256" key="2">
    <source>
        <dbReference type="ARBA" id="ARBA00022630"/>
    </source>
</evidence>
<keyword evidence="2" id="KW-0285">Flavoprotein</keyword>
<comment type="similarity">
    <text evidence="6">Belongs to the L2HGDH family.</text>
</comment>
<keyword evidence="11" id="KW-1185">Reference proteome</keyword>
<dbReference type="OrthoDB" id="498204at2759"/>
<dbReference type="GO" id="GO:0047545">
    <property type="term" value="F:(S)-2-hydroxyglutarate dehydrogenase activity"/>
    <property type="evidence" value="ECO:0007669"/>
    <property type="project" value="UniProtKB-EC"/>
</dbReference>
<keyword evidence="4" id="KW-0560">Oxidoreductase</keyword>
<gene>
    <name evidence="10" type="ORF">CLUMA_CG013677</name>
</gene>
<proteinExistence type="inferred from homology"/>
<accession>A0A1J1IKW3</accession>
<dbReference type="EMBL" id="CVRI01000054">
    <property type="protein sequence ID" value="CRL00410.1"/>
    <property type="molecule type" value="Genomic_DNA"/>
</dbReference>
<organism evidence="10 11">
    <name type="scientific">Clunio marinus</name>
    <dbReference type="NCBI Taxonomy" id="568069"/>
    <lineage>
        <taxon>Eukaryota</taxon>
        <taxon>Metazoa</taxon>
        <taxon>Ecdysozoa</taxon>
        <taxon>Arthropoda</taxon>
        <taxon>Hexapoda</taxon>
        <taxon>Insecta</taxon>
        <taxon>Pterygota</taxon>
        <taxon>Neoptera</taxon>
        <taxon>Endopterygota</taxon>
        <taxon>Diptera</taxon>
        <taxon>Nematocera</taxon>
        <taxon>Chironomoidea</taxon>
        <taxon>Chironomidae</taxon>
        <taxon>Clunio</taxon>
    </lineage>
</organism>
<dbReference type="SUPFAM" id="SSF51905">
    <property type="entry name" value="FAD/NAD(P)-binding domain"/>
    <property type="match status" value="1"/>
</dbReference>
<protein>
    <recommendedName>
        <fullName evidence="8">L-2-hydroxyglutarate dehydrogenase, mitochondrial</fullName>
        <ecNumber evidence="7">1.1.99.2</ecNumber>
    </recommendedName>
</protein>
<dbReference type="STRING" id="568069.A0A1J1IKW3"/>
<dbReference type="AlphaFoldDB" id="A0A1J1IKW3"/>
<evidence type="ECO:0000256" key="8">
    <source>
        <dbReference type="ARBA" id="ARBA00041137"/>
    </source>
</evidence>
<dbReference type="PANTHER" id="PTHR43104">
    <property type="entry name" value="L-2-HYDROXYGLUTARATE DEHYDROGENASE, MITOCHONDRIAL"/>
    <property type="match status" value="1"/>
</dbReference>
<evidence type="ECO:0000256" key="7">
    <source>
        <dbReference type="ARBA" id="ARBA00038878"/>
    </source>
</evidence>
<dbReference type="Proteomes" id="UP000183832">
    <property type="component" value="Unassembled WGS sequence"/>
</dbReference>
<comment type="cofactor">
    <cofactor evidence="1">
        <name>FAD</name>
        <dbReference type="ChEBI" id="CHEBI:57692"/>
    </cofactor>
</comment>
<dbReference type="NCBIfam" id="NF008726">
    <property type="entry name" value="PRK11728.1"/>
    <property type="match status" value="1"/>
</dbReference>
<evidence type="ECO:0000313" key="11">
    <source>
        <dbReference type="Proteomes" id="UP000183832"/>
    </source>
</evidence>